<proteinExistence type="predicted"/>
<organism evidence="2 3">
    <name type="scientific">Klebsiella pneumoniae</name>
    <dbReference type="NCBI Taxonomy" id="573"/>
    <lineage>
        <taxon>Bacteria</taxon>
        <taxon>Pseudomonadati</taxon>
        <taxon>Pseudomonadota</taxon>
        <taxon>Gammaproteobacteria</taxon>
        <taxon>Enterobacterales</taxon>
        <taxon>Enterobacteriaceae</taxon>
        <taxon>Klebsiella/Raoultella group</taxon>
        <taxon>Klebsiella</taxon>
        <taxon>Klebsiella pneumoniae complex</taxon>
    </lineage>
</organism>
<feature type="region of interest" description="Disordered" evidence="1">
    <location>
        <begin position="1"/>
        <end position="30"/>
    </location>
</feature>
<sequence>MVPPAPPAGVEQRGDSASGGSRPDRYGFKDFKLKGGVLPGEQEIDTARALKKRFPDARITVDPNGAAAG</sequence>
<dbReference type="AlphaFoldDB" id="A0A919I399"/>
<dbReference type="Proteomes" id="UP000655094">
    <property type="component" value="Unassembled WGS sequence"/>
</dbReference>
<dbReference type="EMBL" id="BNFF01000001">
    <property type="protein sequence ID" value="GHK57034.1"/>
    <property type="molecule type" value="Genomic_DNA"/>
</dbReference>
<gene>
    <name evidence="2" type="ORF">KPZU09_67700</name>
</gene>
<name>A0A919I399_KLEPN</name>
<dbReference type="InterPro" id="IPR036849">
    <property type="entry name" value="Enolase-like_C_sf"/>
</dbReference>
<protein>
    <recommendedName>
        <fullName evidence="4">Glucarate dehydratase</fullName>
    </recommendedName>
</protein>
<evidence type="ECO:0000313" key="2">
    <source>
        <dbReference type="EMBL" id="GHK57034.1"/>
    </source>
</evidence>
<evidence type="ECO:0008006" key="4">
    <source>
        <dbReference type="Google" id="ProtNLM"/>
    </source>
</evidence>
<accession>A0A919I399</accession>
<evidence type="ECO:0000313" key="3">
    <source>
        <dbReference type="Proteomes" id="UP000655094"/>
    </source>
</evidence>
<reference evidence="2" key="1">
    <citation type="submission" date="2020-10" db="EMBL/GenBank/DDBJ databases">
        <title>Genome Sequence of ESBL Producing Zambian Clinical Strains.</title>
        <authorList>
            <person name="Shawa M."/>
            <person name="Furuta Y."/>
            <person name="Simbotwe M."/>
            <person name="Mulenga E."/>
            <person name="Mubanga M."/>
            <person name="Mulenga G."/>
            <person name="Kaile C."/>
            <person name="Zorigt T."/>
            <person name="Hang'ombe B."/>
            <person name="Higashi H."/>
        </authorList>
    </citation>
    <scope>NUCLEOTIDE SEQUENCE</scope>
    <source>
        <strain evidence="2">Zam_UTH_09</strain>
    </source>
</reference>
<dbReference type="SUPFAM" id="SSF51604">
    <property type="entry name" value="Enolase C-terminal domain-like"/>
    <property type="match status" value="1"/>
</dbReference>
<dbReference type="Gene3D" id="3.20.20.120">
    <property type="entry name" value="Enolase-like C-terminal domain"/>
    <property type="match status" value="1"/>
</dbReference>
<comment type="caution">
    <text evidence="2">The sequence shown here is derived from an EMBL/GenBank/DDBJ whole genome shotgun (WGS) entry which is preliminary data.</text>
</comment>
<evidence type="ECO:0000256" key="1">
    <source>
        <dbReference type="SAM" id="MobiDB-lite"/>
    </source>
</evidence>